<dbReference type="AlphaFoldDB" id="A0A2X3IG38"/>
<sequence length="52" mass="5890">MLVDRYVLSLQFLLVGMKNREQAFNIAKAQTLDNMKPNPNYGLVEVIVTPVP</sequence>
<dbReference type="EMBL" id="UASO01000005">
    <property type="protein sequence ID" value="SQC85906.1"/>
    <property type="molecule type" value="Genomic_DNA"/>
</dbReference>
<reference evidence="1 2" key="1">
    <citation type="submission" date="2018-06" db="EMBL/GenBank/DDBJ databases">
        <authorList>
            <consortium name="Pathogen Informatics"/>
            <person name="Doyle S."/>
        </authorList>
    </citation>
    <scope>NUCLEOTIDE SEQUENCE [LARGE SCALE GENOMIC DNA]</scope>
    <source>
        <strain evidence="1 2">NCTC9645</strain>
    </source>
</reference>
<name>A0A2X3IG38_KLEPN</name>
<proteinExistence type="predicted"/>
<organism evidence="1 2">
    <name type="scientific">Klebsiella pneumoniae</name>
    <dbReference type="NCBI Taxonomy" id="573"/>
    <lineage>
        <taxon>Bacteria</taxon>
        <taxon>Pseudomonadati</taxon>
        <taxon>Pseudomonadota</taxon>
        <taxon>Gammaproteobacteria</taxon>
        <taxon>Enterobacterales</taxon>
        <taxon>Enterobacteriaceae</taxon>
        <taxon>Klebsiella/Raoultella group</taxon>
        <taxon>Klebsiella</taxon>
        <taxon>Klebsiella pneumoniae complex</taxon>
    </lineage>
</organism>
<evidence type="ECO:0000313" key="2">
    <source>
        <dbReference type="Proteomes" id="UP000250675"/>
    </source>
</evidence>
<dbReference type="Proteomes" id="UP000250675">
    <property type="component" value="Unassembled WGS sequence"/>
</dbReference>
<accession>A0A2X3IG38</accession>
<evidence type="ECO:0000313" key="1">
    <source>
        <dbReference type="EMBL" id="SQC85906.1"/>
    </source>
</evidence>
<protein>
    <submittedName>
        <fullName evidence="1">Uncharacterized protein</fullName>
    </submittedName>
</protein>
<gene>
    <name evidence="1" type="ORF">NCTC9645_03969</name>
</gene>